<sequence>DGCTRKRSTAAASTQYIRRLPLHENAFDGGTIRRQQLRRRPPPRAIHPVNRAATTAASLPTTT</sequence>
<dbReference type="AlphaFoldDB" id="A0A9I9EEH0"/>
<organism evidence="2">
    <name type="scientific">Cucumis melo</name>
    <name type="common">Muskmelon</name>
    <dbReference type="NCBI Taxonomy" id="3656"/>
    <lineage>
        <taxon>Eukaryota</taxon>
        <taxon>Viridiplantae</taxon>
        <taxon>Streptophyta</taxon>
        <taxon>Embryophyta</taxon>
        <taxon>Tracheophyta</taxon>
        <taxon>Spermatophyta</taxon>
        <taxon>Magnoliopsida</taxon>
        <taxon>eudicotyledons</taxon>
        <taxon>Gunneridae</taxon>
        <taxon>Pentapetalae</taxon>
        <taxon>rosids</taxon>
        <taxon>fabids</taxon>
        <taxon>Cucurbitales</taxon>
        <taxon>Cucurbitaceae</taxon>
        <taxon>Benincaseae</taxon>
        <taxon>Cucumis</taxon>
    </lineage>
</organism>
<name>A0A9I9EEH0_CUCME</name>
<protein>
    <submittedName>
        <fullName evidence="2">Uncharacterized protein</fullName>
    </submittedName>
</protein>
<reference evidence="2" key="1">
    <citation type="submission" date="2023-03" db="UniProtKB">
        <authorList>
            <consortium name="EnsemblPlants"/>
        </authorList>
    </citation>
    <scope>IDENTIFICATION</scope>
</reference>
<dbReference type="Gramene" id="MELO3C032394.2.1">
    <property type="protein sequence ID" value="MELO3C032394.2.1"/>
    <property type="gene ID" value="MELO3C032394.2"/>
</dbReference>
<feature type="region of interest" description="Disordered" evidence="1">
    <location>
        <begin position="26"/>
        <end position="63"/>
    </location>
</feature>
<dbReference type="EnsemblPlants" id="MELO3C032394.2.1">
    <property type="protein sequence ID" value="MELO3C032394.2.1"/>
    <property type="gene ID" value="MELO3C032394.2"/>
</dbReference>
<evidence type="ECO:0000313" key="2">
    <source>
        <dbReference type="EnsemblPlants" id="MELO3C032394.2.1"/>
    </source>
</evidence>
<proteinExistence type="predicted"/>
<evidence type="ECO:0000256" key="1">
    <source>
        <dbReference type="SAM" id="MobiDB-lite"/>
    </source>
</evidence>
<feature type="compositionally biased region" description="Low complexity" evidence="1">
    <location>
        <begin position="52"/>
        <end position="63"/>
    </location>
</feature>
<accession>A0A9I9EEH0</accession>